<dbReference type="Proteomes" id="UP000028701">
    <property type="component" value="Unassembled WGS sequence"/>
</dbReference>
<evidence type="ECO:0000313" key="1">
    <source>
        <dbReference type="EMBL" id="GAK73275.1"/>
    </source>
</evidence>
<evidence type="ECO:0000313" key="2">
    <source>
        <dbReference type="Proteomes" id="UP000028701"/>
    </source>
</evidence>
<organism evidence="1 2">
    <name type="scientific">Agrobacterium rubi TR3 = NBRC 13261</name>
    <dbReference type="NCBI Taxonomy" id="1368415"/>
    <lineage>
        <taxon>Bacteria</taxon>
        <taxon>Pseudomonadati</taxon>
        <taxon>Pseudomonadota</taxon>
        <taxon>Alphaproteobacteria</taxon>
        <taxon>Hyphomicrobiales</taxon>
        <taxon>Rhizobiaceae</taxon>
        <taxon>Rhizobium/Agrobacterium group</taxon>
        <taxon>Agrobacterium</taxon>
    </lineage>
</organism>
<dbReference type="AlphaFoldDB" id="A0A081D2X9"/>
<gene>
    <name evidence="1" type="ORF">RRU01S_34_00310</name>
</gene>
<proteinExistence type="predicted"/>
<dbReference type="RefSeq" id="WP_045232689.1">
    <property type="nucleotide sequence ID" value="NZ_BBJU01000034.1"/>
</dbReference>
<dbReference type="EMBL" id="BBJU01000034">
    <property type="protein sequence ID" value="GAK73275.1"/>
    <property type="molecule type" value="Genomic_DNA"/>
</dbReference>
<reference evidence="1 2" key="1">
    <citation type="submission" date="2014-08" db="EMBL/GenBank/DDBJ databases">
        <title>Whole genome shotgun sequence of Rhizobium rubi NBRC 13261.</title>
        <authorList>
            <person name="Katano-Makiyama Y."/>
            <person name="Hosoyama A."/>
            <person name="Hashimoto M."/>
            <person name="Hosoyama Y."/>
            <person name="Noguchi M."/>
            <person name="Tsuchikane K."/>
            <person name="Uohara A."/>
            <person name="Ohji S."/>
            <person name="Ichikawa N."/>
            <person name="Kimura A."/>
            <person name="Yamazoe A."/>
            <person name="Fujita N."/>
        </authorList>
    </citation>
    <scope>NUCLEOTIDE SEQUENCE [LARGE SCALE GENOMIC DNA]</scope>
    <source>
        <strain evidence="1 2">NBRC 13261</strain>
    </source>
</reference>
<evidence type="ECO:0008006" key="3">
    <source>
        <dbReference type="Google" id="ProtNLM"/>
    </source>
</evidence>
<dbReference type="SUPFAM" id="SSF54427">
    <property type="entry name" value="NTF2-like"/>
    <property type="match status" value="1"/>
</dbReference>
<accession>A0A081D2X9</accession>
<dbReference type="eggNOG" id="COG3631">
    <property type="taxonomic scope" value="Bacteria"/>
</dbReference>
<name>A0A081D2X9_9HYPH</name>
<dbReference type="Gene3D" id="3.10.450.50">
    <property type="match status" value="1"/>
</dbReference>
<dbReference type="InterPro" id="IPR032710">
    <property type="entry name" value="NTF2-like_dom_sf"/>
</dbReference>
<sequence length="147" mass="16159">MTHNADLFPSLSSLLRQALGDLVSSEAISFLDMCDDNIVFEFPYAPEGFTERLVGKPALEAYLPTVADLLIIESMNLNRVIVATGSEAATIEFSCKGYSNETGARYDQIYVSVVDLKGGLITRYRDYWNPLILLSATKPSPVTTEAQ</sequence>
<dbReference type="OrthoDB" id="2083380at2"/>
<comment type="caution">
    <text evidence="1">The sequence shown here is derived from an EMBL/GenBank/DDBJ whole genome shotgun (WGS) entry which is preliminary data.</text>
</comment>
<protein>
    <recommendedName>
        <fullName evidence="3">SnoaL-like domain-containing protein</fullName>
    </recommendedName>
</protein>